<dbReference type="AlphaFoldDB" id="A0A9P8Q085"/>
<reference evidence="8" key="1">
    <citation type="journal article" date="2021" name="Open Biol.">
        <title>Shared evolutionary footprints suggest mitochondrial oxidative damage underlies multiple complex I losses in fungi.</title>
        <authorList>
            <person name="Schikora-Tamarit M.A."/>
            <person name="Marcet-Houben M."/>
            <person name="Nosek J."/>
            <person name="Gabaldon T."/>
        </authorList>
    </citation>
    <scope>NUCLEOTIDE SEQUENCE</scope>
    <source>
        <strain evidence="8">CBS2887</strain>
    </source>
</reference>
<dbReference type="InterPro" id="IPR050675">
    <property type="entry name" value="OAF3"/>
</dbReference>
<keyword evidence="5" id="KW-0539">Nucleus</keyword>
<accession>A0A9P8Q085</accession>
<name>A0A9P8Q085_WICPI</name>
<feature type="region of interest" description="Disordered" evidence="6">
    <location>
        <begin position="1"/>
        <end position="24"/>
    </location>
</feature>
<dbReference type="InterPro" id="IPR007219">
    <property type="entry name" value="XnlR_reg_dom"/>
</dbReference>
<feature type="region of interest" description="Disordered" evidence="6">
    <location>
        <begin position="58"/>
        <end position="82"/>
    </location>
</feature>
<keyword evidence="3" id="KW-0238">DNA-binding</keyword>
<feature type="compositionally biased region" description="Low complexity" evidence="6">
    <location>
        <begin position="103"/>
        <end position="117"/>
    </location>
</feature>
<dbReference type="Proteomes" id="UP000774326">
    <property type="component" value="Unassembled WGS sequence"/>
</dbReference>
<sequence length="977" mass="111422">MSSDDQTGNSAKPDNTDGTMTTATAKGRFKRNRLSLVCQHFCTFQTSSNDWTSIRDTTTELSPKQPTASLASDSNSSSPNGESIRRLMTELQGQLDRLENSKSDTSTNHLSTSSSESTTHREITPPVTQISKSDTINLQDGYSSLILKRSSHEDNKPLSQWAFYKRDGCFPFFCLFLYLYIPISTKLGHGGIKTNWASNNSDGSSKWLNLLTYGEDDLPLRQFAEKVFKERAISKKMNIFPFSQNSEEDGETVSKIRGILPKKDVLDGYLSFFFKNIWPMRPFVEEQDFMAEINRIVTYDPITIGAKLNLSTRSDMANLAILLIILRYSSISLDLMSMDSVEDRYKPLKNTPISVEFINMAHLCLSFYRIGRKTTLTIFQALLLYRYYLRDSPEYGDGLSLSKSQNIMAFIIQSALSMGLNRDPSNFIHFEGSVKLANLRKRLWFGLSSIDSTSIVLNGAISCFPRDDYINVQLPFLMRTDPLDLEQRSEYEKSMVIEKIYKELSLMFNKLDTNTSVDEIDSLLERWALFLKENYQLRDLPKQYAGIERHSRHHVALNYANAIAIERKLVYYSVVSSIYHTLSCHYRSALASDKDKYFKYLKKLLVANGEAVDLSMAYTSGQLHQYVRDNLAFSVSPFVAAVLFRTFPVYISNILHLYHAQELLTVPSIAKDSMLRPEDFDLLSKILYGQNQFILHTLKGTLALKYWTTLKMVAAHKITGEVLLKHKFKCVTSMINFLSGRTDPTIAPIGKKLSEETKKKIREKLVNELSISSWVAQWLKVDGPQLDSTVEAPRASNDFYININQTNFYVNLSMAQIRELHQIITSEFTYCRDFHERCVDYELRSNATHTDTASYVGTKSITDQLLLPREPLQPPTPKIPVNLNNNVNNNGLSGPELFNTVDHFDNIDFNDLNFEFLDGMNLDEASFLDNFSIYSTDHSYSYHQIIVLTAFSTVTRLKHPTHFTLQPPPTAFLLAHN</sequence>
<dbReference type="OrthoDB" id="5069333at2759"/>
<feature type="domain" description="Nuclease associated modular" evidence="7">
    <location>
        <begin position="749"/>
        <end position="765"/>
    </location>
</feature>
<dbReference type="SMART" id="SM00496">
    <property type="entry name" value="IENR2"/>
    <property type="match status" value="1"/>
</dbReference>
<dbReference type="EMBL" id="JAEUBG010004222">
    <property type="protein sequence ID" value="KAH3681763.1"/>
    <property type="molecule type" value="Genomic_DNA"/>
</dbReference>
<dbReference type="Pfam" id="PF04082">
    <property type="entry name" value="Fungal_trans"/>
    <property type="match status" value="1"/>
</dbReference>
<evidence type="ECO:0000313" key="9">
    <source>
        <dbReference type="Proteomes" id="UP000774326"/>
    </source>
</evidence>
<evidence type="ECO:0000313" key="8">
    <source>
        <dbReference type="EMBL" id="KAH3681763.1"/>
    </source>
</evidence>
<proteinExistence type="predicted"/>
<dbReference type="GO" id="GO:0008270">
    <property type="term" value="F:zinc ion binding"/>
    <property type="evidence" value="ECO:0007669"/>
    <property type="project" value="InterPro"/>
</dbReference>
<feature type="compositionally biased region" description="Low complexity" evidence="6">
    <location>
        <begin position="69"/>
        <end position="82"/>
    </location>
</feature>
<evidence type="ECO:0000256" key="2">
    <source>
        <dbReference type="ARBA" id="ARBA00023015"/>
    </source>
</evidence>
<comment type="caution">
    <text evidence="8">The sequence shown here is derived from an EMBL/GenBank/DDBJ whole genome shotgun (WGS) entry which is preliminary data.</text>
</comment>
<evidence type="ECO:0000259" key="7">
    <source>
        <dbReference type="SMART" id="SM00496"/>
    </source>
</evidence>
<protein>
    <recommendedName>
        <fullName evidence="7">Nuclease associated modular domain-containing protein</fullName>
    </recommendedName>
</protein>
<dbReference type="GO" id="GO:0045944">
    <property type="term" value="P:positive regulation of transcription by RNA polymerase II"/>
    <property type="evidence" value="ECO:0007669"/>
    <property type="project" value="TreeGrafter"/>
</dbReference>
<dbReference type="GO" id="GO:0000981">
    <property type="term" value="F:DNA-binding transcription factor activity, RNA polymerase II-specific"/>
    <property type="evidence" value="ECO:0007669"/>
    <property type="project" value="TreeGrafter"/>
</dbReference>
<gene>
    <name evidence="8" type="ORF">WICPIJ_007281</name>
</gene>
<evidence type="ECO:0000256" key="6">
    <source>
        <dbReference type="SAM" id="MobiDB-lite"/>
    </source>
</evidence>
<organism evidence="8 9">
    <name type="scientific">Wickerhamomyces pijperi</name>
    <name type="common">Yeast</name>
    <name type="synonym">Pichia pijperi</name>
    <dbReference type="NCBI Taxonomy" id="599730"/>
    <lineage>
        <taxon>Eukaryota</taxon>
        <taxon>Fungi</taxon>
        <taxon>Dikarya</taxon>
        <taxon>Ascomycota</taxon>
        <taxon>Saccharomycotina</taxon>
        <taxon>Saccharomycetes</taxon>
        <taxon>Phaffomycetales</taxon>
        <taxon>Wickerhamomycetaceae</taxon>
        <taxon>Wickerhamomyces</taxon>
    </lineage>
</organism>
<evidence type="ECO:0000256" key="3">
    <source>
        <dbReference type="ARBA" id="ARBA00023125"/>
    </source>
</evidence>
<keyword evidence="2" id="KW-0805">Transcription regulation</keyword>
<evidence type="ECO:0000256" key="5">
    <source>
        <dbReference type="ARBA" id="ARBA00023242"/>
    </source>
</evidence>
<feature type="compositionally biased region" description="Polar residues" evidence="6">
    <location>
        <begin position="58"/>
        <end position="68"/>
    </location>
</feature>
<keyword evidence="9" id="KW-1185">Reference proteome</keyword>
<dbReference type="PANTHER" id="PTHR31069">
    <property type="entry name" value="OLEATE-ACTIVATED TRANSCRIPTION FACTOR 1-RELATED"/>
    <property type="match status" value="1"/>
</dbReference>
<keyword evidence="4" id="KW-0804">Transcription</keyword>
<dbReference type="PANTHER" id="PTHR31069:SF12">
    <property type="entry name" value="TRANSCRIPTION FACTOR DOMAIN-CONTAINING PROTEIN"/>
    <property type="match status" value="1"/>
</dbReference>
<dbReference type="GO" id="GO:0000978">
    <property type="term" value="F:RNA polymerase II cis-regulatory region sequence-specific DNA binding"/>
    <property type="evidence" value="ECO:0007669"/>
    <property type="project" value="TreeGrafter"/>
</dbReference>
<dbReference type="GO" id="GO:0005634">
    <property type="term" value="C:nucleus"/>
    <property type="evidence" value="ECO:0007669"/>
    <property type="project" value="TreeGrafter"/>
</dbReference>
<evidence type="ECO:0000256" key="1">
    <source>
        <dbReference type="ARBA" id="ARBA00022833"/>
    </source>
</evidence>
<dbReference type="InterPro" id="IPR003611">
    <property type="entry name" value="NUMOD3"/>
</dbReference>
<keyword evidence="1" id="KW-0862">Zinc</keyword>
<dbReference type="CDD" id="cd12148">
    <property type="entry name" value="fungal_TF_MHR"/>
    <property type="match status" value="1"/>
</dbReference>
<dbReference type="GO" id="GO:0006351">
    <property type="term" value="P:DNA-templated transcription"/>
    <property type="evidence" value="ECO:0007669"/>
    <property type="project" value="InterPro"/>
</dbReference>
<feature type="region of interest" description="Disordered" evidence="6">
    <location>
        <begin position="98"/>
        <end position="130"/>
    </location>
</feature>
<reference evidence="8" key="2">
    <citation type="submission" date="2021-01" db="EMBL/GenBank/DDBJ databases">
        <authorList>
            <person name="Schikora-Tamarit M.A."/>
        </authorList>
    </citation>
    <scope>NUCLEOTIDE SEQUENCE</scope>
    <source>
        <strain evidence="8">CBS2887</strain>
    </source>
</reference>
<evidence type="ECO:0000256" key="4">
    <source>
        <dbReference type="ARBA" id="ARBA00023163"/>
    </source>
</evidence>